<gene>
    <name evidence="1" type="ORF">LCGC14_2584070</name>
</gene>
<protein>
    <submittedName>
        <fullName evidence="1">Uncharacterized protein</fullName>
    </submittedName>
</protein>
<dbReference type="AlphaFoldDB" id="A0A0F9ADZ2"/>
<proteinExistence type="predicted"/>
<dbReference type="EMBL" id="LAZR01043206">
    <property type="protein sequence ID" value="KKL07635.1"/>
    <property type="molecule type" value="Genomic_DNA"/>
</dbReference>
<comment type="caution">
    <text evidence="1">The sequence shown here is derived from an EMBL/GenBank/DDBJ whole genome shotgun (WGS) entry which is preliminary data.</text>
</comment>
<name>A0A0F9ADZ2_9ZZZZ</name>
<feature type="non-terminal residue" evidence="1">
    <location>
        <position position="1"/>
    </location>
</feature>
<sequence>LVRRATKVTPGQILEVEEEIDRSFAEREGLELVLPGGREPLEIKRVRGSKPA</sequence>
<accession>A0A0F9ADZ2</accession>
<organism evidence="1">
    <name type="scientific">marine sediment metagenome</name>
    <dbReference type="NCBI Taxonomy" id="412755"/>
    <lineage>
        <taxon>unclassified sequences</taxon>
        <taxon>metagenomes</taxon>
        <taxon>ecological metagenomes</taxon>
    </lineage>
</organism>
<reference evidence="1" key="1">
    <citation type="journal article" date="2015" name="Nature">
        <title>Complex archaea that bridge the gap between prokaryotes and eukaryotes.</title>
        <authorList>
            <person name="Spang A."/>
            <person name="Saw J.H."/>
            <person name="Jorgensen S.L."/>
            <person name="Zaremba-Niedzwiedzka K."/>
            <person name="Martijn J."/>
            <person name="Lind A.E."/>
            <person name="van Eijk R."/>
            <person name="Schleper C."/>
            <person name="Guy L."/>
            <person name="Ettema T.J."/>
        </authorList>
    </citation>
    <scope>NUCLEOTIDE SEQUENCE</scope>
</reference>
<evidence type="ECO:0000313" key="1">
    <source>
        <dbReference type="EMBL" id="KKL07635.1"/>
    </source>
</evidence>